<organism evidence="2 3">
    <name type="scientific">Brevundimonas vancanneytii</name>
    <dbReference type="NCBI Taxonomy" id="1325724"/>
    <lineage>
        <taxon>Bacteria</taxon>
        <taxon>Pseudomonadati</taxon>
        <taxon>Pseudomonadota</taxon>
        <taxon>Alphaproteobacteria</taxon>
        <taxon>Caulobacterales</taxon>
        <taxon>Caulobacteraceae</taxon>
        <taxon>Brevundimonas</taxon>
    </lineage>
</organism>
<keyword evidence="3" id="KW-1185">Reference proteome</keyword>
<evidence type="ECO:0000313" key="3">
    <source>
        <dbReference type="Proteomes" id="UP000309952"/>
    </source>
</evidence>
<reference evidence="2 3" key="1">
    <citation type="submission" date="2019-04" db="EMBL/GenBank/DDBJ databases">
        <authorList>
            <consortium name="Pathogen Informatics"/>
        </authorList>
    </citation>
    <scope>NUCLEOTIDE SEQUENCE [LARGE SCALE GENOMIC DNA]</scope>
    <source>
        <strain evidence="2 3">NCTC9239</strain>
    </source>
</reference>
<protein>
    <submittedName>
        <fullName evidence="2">Predicted membrane protein</fullName>
    </submittedName>
</protein>
<sequence>MRPRRRMNRWGDDRGGVAVMAAVFGALICIAAALAVDVGSMVLKGREVQGAADLSALAAAQTLSQPLARTEAAAADTARANLAHLASVRLQLGGYTPDRRLKPDARFTPGAARPNAARVVLSAPAPLYFGRWIMGRDSVTVSKSATAALPGGQPSAMFSIGSRLASLDGGLANALLSGLLGSHVSLTVMDYRALADARVNLLQFSDALAAELGVTAGDYDALLAHEAQTGQVLKALEAVAGSGAQSALGKLTRLPASATVKLDELVGVETDAREGFRRGLNAEVSAMDLLMATLQTANQERQLALDVGARTGLADIDVMLAIGERPNRAPWLTVTSTGEPIIRTVQTRLYLKATALDKVPLVGLLAQVKVPILVEAASAEARLKAVQCQGEPRVLIETRPGVARVRLGEIDEKRLRDFKSELKVSPARLVSVLLIAVEGSADIQVADMEWSELRFTGAEIGSAQPQSVKAKGFANGLLTTLLRDTKLTALGIPLHLVTQLLAAVLTPLGPVLDSVVQPLLELLGVRLGEADVWVHGVRCPNQGGVPQLVG</sequence>
<evidence type="ECO:0000259" key="1">
    <source>
        <dbReference type="Pfam" id="PF09977"/>
    </source>
</evidence>
<dbReference type="Pfam" id="PF09977">
    <property type="entry name" value="Tad_C"/>
    <property type="match status" value="1"/>
</dbReference>
<dbReference type="RefSeq" id="WP_252969944.1">
    <property type="nucleotide sequence ID" value="NZ_LR588407.1"/>
</dbReference>
<dbReference type="Proteomes" id="UP000309952">
    <property type="component" value="Chromosome"/>
</dbReference>
<dbReference type="EMBL" id="LR588407">
    <property type="protein sequence ID" value="VTO11141.1"/>
    <property type="molecule type" value="Genomic_DNA"/>
</dbReference>
<evidence type="ECO:0000313" key="2">
    <source>
        <dbReference type="EMBL" id="VTO11141.1"/>
    </source>
</evidence>
<accession>A0A4P1JU06</accession>
<gene>
    <name evidence="2" type="ORF">NCTC9239_00273</name>
</gene>
<feature type="domain" description="DUF2134" evidence="1">
    <location>
        <begin position="58"/>
        <end position="147"/>
    </location>
</feature>
<dbReference type="KEGG" id="bvy:NCTC9239_00273"/>
<dbReference type="AlphaFoldDB" id="A0A4P1JU06"/>
<proteinExistence type="predicted"/>
<name>A0A4P1JU06_9CAUL</name>
<dbReference type="InterPro" id="IPR018705">
    <property type="entry name" value="DUF2134_membrane"/>
</dbReference>